<feature type="domain" description="DAHP synthase ferredoxin-like" evidence="3">
    <location>
        <begin position="1"/>
        <end position="66"/>
    </location>
</feature>
<dbReference type="Pfam" id="PF18152">
    <property type="entry name" value="DAHP_snth_FXD"/>
    <property type="match status" value="1"/>
</dbReference>
<organism evidence="4 5">
    <name type="scientific">Tepidiforma flava</name>
    <dbReference type="NCBI Taxonomy" id="3004094"/>
    <lineage>
        <taxon>Bacteria</taxon>
        <taxon>Bacillati</taxon>
        <taxon>Chloroflexota</taxon>
        <taxon>Tepidiformia</taxon>
        <taxon>Tepidiformales</taxon>
        <taxon>Tepidiformaceae</taxon>
        <taxon>Tepidiforma</taxon>
    </lineage>
</organism>
<dbReference type="Gene3D" id="3.20.20.70">
    <property type="entry name" value="Aldolase class I"/>
    <property type="match status" value="1"/>
</dbReference>
<dbReference type="PANTHER" id="PTHR43018:SF1">
    <property type="entry name" value="PROTEIN AROA(G)"/>
    <property type="match status" value="1"/>
</dbReference>
<accession>A0ABY7M407</accession>
<keyword evidence="5" id="KW-1185">Reference proteome</keyword>
<evidence type="ECO:0000256" key="1">
    <source>
        <dbReference type="ARBA" id="ARBA00022679"/>
    </source>
</evidence>
<dbReference type="InterPro" id="IPR013785">
    <property type="entry name" value="Aldolase_TIM"/>
</dbReference>
<dbReference type="EC" id="2.5.1.54" evidence="4"/>
<evidence type="ECO:0000313" key="4">
    <source>
        <dbReference type="EMBL" id="WBL35300.1"/>
    </source>
</evidence>
<sequence length="347" mass="37281">MIIVVSPEATPDDLDVIIKRVEETGRQAHLSVGQERTIIGVIGSDEPGLEDVFLALPRVESVHRVTRPYKLASRDFRPADSVIDVGYGVKVGGTELAIMAGPCSIENEEHIFDSARAVKAAGANILRGGAFKPRTSPYTFRGLGEEGLRYLHAAGKAHGLPVITELMSVRDIDAVCEYADIIQIGARNMQNFILLDEVGRVKKPVMLKRGLSGQIEEWLLAAEYIMAQGNPNVILCERGIRTFETAYRNTFDVNAIPLVRELSHLPIIADPSHGTGKASLVTPVAMAAIAAGADGLMIEVHNNPDHALSDGAQSLTYDRFAGMMRSVGAIAAAVERTLPGVWAPASA</sequence>
<dbReference type="NCBIfam" id="NF006421">
    <property type="entry name" value="PRK08673.1"/>
    <property type="match status" value="1"/>
</dbReference>
<keyword evidence="1 4" id="KW-0808">Transferase</keyword>
<evidence type="ECO:0000259" key="2">
    <source>
        <dbReference type="Pfam" id="PF00793"/>
    </source>
</evidence>
<protein>
    <submittedName>
        <fullName evidence="4">3-deoxy-7-phosphoheptulonate synthase</fullName>
        <ecNumber evidence="4">2.5.1.54</ecNumber>
    </submittedName>
</protein>
<dbReference type="PANTHER" id="PTHR43018">
    <property type="entry name" value="PHOSPHO-2-DEHYDRO-3-DEOXYHEPTONATE ALDOLASE"/>
    <property type="match status" value="1"/>
</dbReference>
<feature type="domain" description="DAHP synthetase I/KDSA" evidence="2">
    <location>
        <begin position="89"/>
        <end position="321"/>
    </location>
</feature>
<evidence type="ECO:0000313" key="5">
    <source>
        <dbReference type="Proteomes" id="UP001212803"/>
    </source>
</evidence>
<dbReference type="InterPro" id="IPR006218">
    <property type="entry name" value="DAHP1/KDSA"/>
</dbReference>
<dbReference type="NCBIfam" id="TIGR01361">
    <property type="entry name" value="DAHP_synth_Bsub"/>
    <property type="match status" value="1"/>
</dbReference>
<dbReference type="RefSeq" id="WP_270055827.1">
    <property type="nucleotide sequence ID" value="NZ_CP115149.1"/>
</dbReference>
<dbReference type="Pfam" id="PF00793">
    <property type="entry name" value="DAHP_synth_1"/>
    <property type="match status" value="1"/>
</dbReference>
<gene>
    <name evidence="4" type="primary">aroF</name>
    <name evidence="4" type="ORF">O0235_10975</name>
</gene>
<dbReference type="EMBL" id="CP115149">
    <property type="protein sequence ID" value="WBL35300.1"/>
    <property type="molecule type" value="Genomic_DNA"/>
</dbReference>
<name>A0ABY7M407_9CHLR</name>
<dbReference type="InterPro" id="IPR041071">
    <property type="entry name" value="DAHP_snth_FXD"/>
</dbReference>
<dbReference type="GO" id="GO:0003849">
    <property type="term" value="F:3-deoxy-7-phosphoheptulonate synthase activity"/>
    <property type="evidence" value="ECO:0007669"/>
    <property type="project" value="UniProtKB-EC"/>
</dbReference>
<dbReference type="NCBIfam" id="NF009239">
    <property type="entry name" value="PRK12595.1"/>
    <property type="match status" value="1"/>
</dbReference>
<dbReference type="Gene3D" id="3.30.70.1140">
    <property type="entry name" value="Phospho-2-dehydro-3-deoxyheptonate aldolase, domain 1"/>
    <property type="match status" value="1"/>
</dbReference>
<dbReference type="SUPFAM" id="SSF51569">
    <property type="entry name" value="Aldolase"/>
    <property type="match status" value="1"/>
</dbReference>
<dbReference type="Proteomes" id="UP001212803">
    <property type="component" value="Chromosome"/>
</dbReference>
<dbReference type="InterPro" id="IPR052899">
    <property type="entry name" value="Class-I_DAHP_synthase"/>
</dbReference>
<reference evidence="4 5" key="1">
    <citation type="journal article" date="2023" name="ISME J.">
        <title>Thermophilic Dehalococcoidia with unusual traits shed light on an unexpected past.</title>
        <authorList>
            <person name="Palmer M."/>
            <person name="Covington J.K."/>
            <person name="Zhou E.M."/>
            <person name="Thomas S.C."/>
            <person name="Habib N."/>
            <person name="Seymour C.O."/>
            <person name="Lai D."/>
            <person name="Johnston J."/>
            <person name="Hashimi A."/>
            <person name="Jiao J.Y."/>
            <person name="Muok A.R."/>
            <person name="Liu L."/>
            <person name="Xian W.D."/>
            <person name="Zhi X.Y."/>
            <person name="Li M.M."/>
            <person name="Silva L.P."/>
            <person name="Bowen B.P."/>
            <person name="Louie K."/>
            <person name="Briegel A."/>
            <person name="Pett-Ridge J."/>
            <person name="Weber P.K."/>
            <person name="Tocheva E.I."/>
            <person name="Woyke T."/>
            <person name="Northen T.R."/>
            <person name="Mayali X."/>
            <person name="Li W.J."/>
            <person name="Hedlund B.P."/>
        </authorList>
    </citation>
    <scope>NUCLEOTIDE SEQUENCE [LARGE SCALE GENOMIC DNA]</scope>
    <source>
        <strain evidence="4 5">YIM 72310</strain>
    </source>
</reference>
<proteinExistence type="predicted"/>
<evidence type="ECO:0000259" key="3">
    <source>
        <dbReference type="Pfam" id="PF18152"/>
    </source>
</evidence>
<dbReference type="InterPro" id="IPR006268">
    <property type="entry name" value="DAHP_syn_2"/>
</dbReference>